<evidence type="ECO:0000256" key="5">
    <source>
        <dbReference type="ARBA" id="ARBA00022729"/>
    </source>
</evidence>
<keyword evidence="5 16" id="KW-0732">Signal</keyword>
<evidence type="ECO:0000256" key="16">
    <source>
        <dbReference type="SAM" id="SignalP"/>
    </source>
</evidence>
<keyword evidence="6" id="KW-0677">Repeat</keyword>
<feature type="region of interest" description="Disordered" evidence="15">
    <location>
        <begin position="316"/>
        <end position="335"/>
    </location>
</feature>
<evidence type="ECO:0000256" key="15">
    <source>
        <dbReference type="SAM" id="MobiDB-lite"/>
    </source>
</evidence>
<protein>
    <recommendedName>
        <fullName evidence="13">Histidine-rich glycoprotein</fullName>
    </recommendedName>
    <alternativeName>
        <fullName evidence="14">Histidine-proline-rich glycoprotein</fullName>
    </alternativeName>
</protein>
<dbReference type="RefSeq" id="XP_033813679.1">
    <property type="nucleotide sequence ID" value="XM_033957788.1"/>
</dbReference>
<feature type="chain" id="PRO_5027908246" description="Histidine-rich glycoprotein" evidence="16">
    <location>
        <begin position="19"/>
        <end position="429"/>
    </location>
</feature>
<keyword evidence="12" id="KW-0280">Fibrinolysis</keyword>
<evidence type="ECO:0000256" key="2">
    <source>
        <dbReference type="ARBA" id="ARBA00022525"/>
    </source>
</evidence>
<proteinExistence type="predicted"/>
<dbReference type="Pfam" id="PF00031">
    <property type="entry name" value="Cystatin"/>
    <property type="match status" value="1"/>
</dbReference>
<dbReference type="AlphaFoldDB" id="A0A6P8S6F9"/>
<keyword evidence="10" id="KW-1015">Disulfide bond</keyword>
<dbReference type="GO" id="GO:0072562">
    <property type="term" value="C:blood microparticle"/>
    <property type="evidence" value="ECO:0007669"/>
    <property type="project" value="TreeGrafter"/>
</dbReference>
<evidence type="ECO:0000256" key="7">
    <source>
        <dbReference type="ARBA" id="ARBA00022833"/>
    </source>
</evidence>
<evidence type="ECO:0000313" key="19">
    <source>
        <dbReference type="RefSeq" id="XP_033813679.1"/>
    </source>
</evidence>
<evidence type="ECO:0000259" key="17">
    <source>
        <dbReference type="Pfam" id="PF00031"/>
    </source>
</evidence>
<evidence type="ECO:0000256" key="6">
    <source>
        <dbReference type="ARBA" id="ARBA00022737"/>
    </source>
</evidence>
<dbReference type="Gene3D" id="3.10.450.10">
    <property type="match status" value="2"/>
</dbReference>
<dbReference type="KEGG" id="gsh:117366451"/>
<keyword evidence="4" id="KW-0356">Hemostasis</keyword>
<feature type="region of interest" description="Disordered" evidence="15">
    <location>
        <begin position="273"/>
        <end position="310"/>
    </location>
</feature>
<evidence type="ECO:0000256" key="8">
    <source>
        <dbReference type="ARBA" id="ARBA00023008"/>
    </source>
</evidence>
<comment type="subcellular location">
    <subcellularLocation>
        <location evidence="1">Secreted</location>
    </subcellularLocation>
</comment>
<keyword evidence="8" id="KW-0186">Copper</keyword>
<evidence type="ECO:0000313" key="18">
    <source>
        <dbReference type="Proteomes" id="UP000515159"/>
    </source>
</evidence>
<dbReference type="GO" id="GO:0008201">
    <property type="term" value="F:heparin binding"/>
    <property type="evidence" value="ECO:0007669"/>
    <property type="project" value="UniProtKB-KW"/>
</dbReference>
<keyword evidence="7" id="KW-0862">Zinc</keyword>
<dbReference type="GO" id="GO:0051918">
    <property type="term" value="P:negative regulation of fibrinolysis"/>
    <property type="evidence" value="ECO:0007669"/>
    <property type="project" value="TreeGrafter"/>
</dbReference>
<keyword evidence="9" id="KW-0094">Blood coagulation</keyword>
<evidence type="ECO:0000256" key="9">
    <source>
        <dbReference type="ARBA" id="ARBA00023084"/>
    </source>
</evidence>
<dbReference type="SUPFAM" id="SSF54403">
    <property type="entry name" value="Cystatin/monellin"/>
    <property type="match status" value="2"/>
</dbReference>
<dbReference type="InterPro" id="IPR050735">
    <property type="entry name" value="Kininogen_Fetuin_HRG"/>
</dbReference>
<evidence type="ECO:0000256" key="10">
    <source>
        <dbReference type="ARBA" id="ARBA00023157"/>
    </source>
</evidence>
<dbReference type="Proteomes" id="UP000515159">
    <property type="component" value="Chromosome 9"/>
</dbReference>
<evidence type="ECO:0000256" key="11">
    <source>
        <dbReference type="ARBA" id="ARBA00023180"/>
    </source>
</evidence>
<keyword evidence="2" id="KW-0964">Secreted</keyword>
<feature type="signal peptide" evidence="16">
    <location>
        <begin position="1"/>
        <end position="18"/>
    </location>
</feature>
<dbReference type="GO" id="GO:0004867">
    <property type="term" value="F:serine-type endopeptidase inhibitor activity"/>
    <property type="evidence" value="ECO:0007669"/>
    <property type="project" value="TreeGrafter"/>
</dbReference>
<dbReference type="GO" id="GO:0010543">
    <property type="term" value="P:regulation of platelet activation"/>
    <property type="evidence" value="ECO:0007669"/>
    <property type="project" value="TreeGrafter"/>
</dbReference>
<accession>A0A6P8S6F9</accession>
<feature type="compositionally biased region" description="Basic residues" evidence="15">
    <location>
        <begin position="273"/>
        <end position="309"/>
    </location>
</feature>
<keyword evidence="18" id="KW-1185">Reference proteome</keyword>
<dbReference type="GO" id="GO:0042730">
    <property type="term" value="P:fibrinolysis"/>
    <property type="evidence" value="ECO:0007669"/>
    <property type="project" value="UniProtKB-KW"/>
</dbReference>
<evidence type="ECO:0000256" key="4">
    <source>
        <dbReference type="ARBA" id="ARBA00022696"/>
    </source>
</evidence>
<dbReference type="GeneID" id="117366451"/>
<organism evidence="18 19">
    <name type="scientific">Geotrypetes seraphini</name>
    <name type="common">Gaboon caecilian</name>
    <name type="synonym">Caecilia seraphini</name>
    <dbReference type="NCBI Taxonomy" id="260995"/>
    <lineage>
        <taxon>Eukaryota</taxon>
        <taxon>Metazoa</taxon>
        <taxon>Chordata</taxon>
        <taxon>Craniata</taxon>
        <taxon>Vertebrata</taxon>
        <taxon>Euteleostomi</taxon>
        <taxon>Amphibia</taxon>
        <taxon>Gymnophiona</taxon>
        <taxon>Geotrypetes</taxon>
    </lineage>
</organism>
<feature type="region of interest" description="Disordered" evidence="15">
    <location>
        <begin position="380"/>
        <end position="417"/>
    </location>
</feature>
<gene>
    <name evidence="19" type="primary">HRG</name>
</gene>
<dbReference type="CTD" id="3273"/>
<dbReference type="InterPro" id="IPR000010">
    <property type="entry name" value="Cystatin_dom"/>
</dbReference>
<evidence type="ECO:0000256" key="3">
    <source>
        <dbReference type="ARBA" id="ARBA00022674"/>
    </source>
</evidence>
<dbReference type="OrthoDB" id="9941887at2759"/>
<evidence type="ECO:0000256" key="1">
    <source>
        <dbReference type="ARBA" id="ARBA00004613"/>
    </source>
</evidence>
<dbReference type="PANTHER" id="PTHR13814">
    <property type="entry name" value="FETUIN"/>
    <property type="match status" value="1"/>
</dbReference>
<dbReference type="InParanoid" id="A0A6P8S6F9"/>
<keyword evidence="11" id="KW-0325">Glycoprotein</keyword>
<evidence type="ECO:0000256" key="14">
    <source>
        <dbReference type="ARBA" id="ARBA00041330"/>
    </source>
</evidence>
<dbReference type="GO" id="GO:0004869">
    <property type="term" value="F:cysteine-type endopeptidase inhibitor activity"/>
    <property type="evidence" value="ECO:0007669"/>
    <property type="project" value="InterPro"/>
</dbReference>
<feature type="domain" description="Cystatin" evidence="17">
    <location>
        <begin position="152"/>
        <end position="224"/>
    </location>
</feature>
<evidence type="ECO:0000256" key="13">
    <source>
        <dbReference type="ARBA" id="ARBA00039613"/>
    </source>
</evidence>
<dbReference type="PANTHER" id="PTHR13814:SF3">
    <property type="entry name" value="HISTIDINE-RICH GLYCOPROTEIN"/>
    <property type="match status" value="1"/>
</dbReference>
<dbReference type="GO" id="GO:0008270">
    <property type="term" value="F:zinc ion binding"/>
    <property type="evidence" value="ECO:0007669"/>
    <property type="project" value="TreeGrafter"/>
</dbReference>
<reference evidence="19" key="1">
    <citation type="submission" date="2025-08" db="UniProtKB">
        <authorList>
            <consortium name="RefSeq"/>
        </authorList>
    </citation>
    <scope>IDENTIFICATION</scope>
</reference>
<sequence>MKLYTALLSFTLFSLSGALTPESIVSANCSAVYPVAEKALDLLNKDREQGFSLSLFRVVDAHEQKATNWTVNYLIMDVVENKCPVAINKHWLECQITPYYSTASPGLVNRGVRAESSDLGTTDSVPAQLISSTCPDCPRLLEDDHLDNFFREKAEEGLETYNRENHFTNYFKFHTIEKVSKSAVGNQTYIVEFIVRETSCAKTLPNAKVSECHFLENKPAIGLCIADLLTSGIEMSCEIYDPKKEHPENPDVDLRDCSRGGDRCRHSHWHRKCHRHHHHHHHRHRQHHRQHHRHRHHHHHHRPPCKRCNHNLSEENEHQHEFRPSGHGYNSSRHQRPVSCEGHDLSKASCLTGAVVYVSLEDDFILPLPTIPDQPELLGPSDVPGKPGEELPPCKVPAIQPFPRKRSESESCPEQPREFLPEILHLFPK</sequence>
<evidence type="ECO:0000256" key="12">
    <source>
        <dbReference type="ARBA" id="ARBA00023281"/>
    </source>
</evidence>
<dbReference type="GO" id="GO:0007596">
    <property type="term" value="P:blood coagulation"/>
    <property type="evidence" value="ECO:0007669"/>
    <property type="project" value="UniProtKB-KW"/>
</dbReference>
<keyword evidence="3" id="KW-0358">Heparin-binding</keyword>
<dbReference type="InterPro" id="IPR046350">
    <property type="entry name" value="Cystatin_sf"/>
</dbReference>
<feature type="compositionally biased region" description="Basic and acidic residues" evidence="15">
    <location>
        <begin position="405"/>
        <end position="417"/>
    </location>
</feature>
<name>A0A6P8S6F9_GEOSA</name>